<dbReference type="AlphaFoldDB" id="A0A3M0CFS9"/>
<dbReference type="OrthoDB" id="7196243at2"/>
<proteinExistence type="predicted"/>
<accession>A0A3M0CFS9</accession>
<evidence type="ECO:0000313" key="1">
    <source>
        <dbReference type="EMBL" id="RMB02023.1"/>
    </source>
</evidence>
<protein>
    <submittedName>
        <fullName evidence="1">Uncharacterized protein</fullName>
    </submittedName>
</protein>
<dbReference type="Proteomes" id="UP000271227">
    <property type="component" value="Unassembled WGS sequence"/>
</dbReference>
<keyword evidence="2" id="KW-1185">Reference proteome</keyword>
<sequence length="1033" mass="108505">MALFGSVSLSGLFSPLNTRNGSSSGGLFGSSGGNQRSNPIIRPVVGFDPNLLSASLNAQIAQRSLTTLSDEDRAAINRREEAVIVPPWVAEQDSDPPLNQEIREVRGLSSFIDTNTSELEAVAGDADREATFVLFRALERLRVLAEYAGQDSTSDSSLARLDEQFQQGLAEVRDYIARTELDKLDIQLGNRTSRAETSTRLGKDETDFRGATLTASADDVLTGLTGTETFEIAVTKSGRTDTVTIDLSQVTGPLTLNNLVTYMNEQLAVPQAVDKDGQPIFDSEGQPVSQINSQFTVFTDRTRNEVGLLLDGTLTEDVRFSATDGSPTLFVAGAVEQVLDGFAVTSRIKEITDLSGSLRVSDTYSFSGIDIPETELRERTAKSDTDEEPLDPAIAARRDQFLADSRREVVGEDRAAKEADAVDEDASSITNITGTSRVNADTSAARIAVDSEGSLYVVGSSAGSFDRQINVAEGEDVFLTKFDSEGNVLFSRLLGVSGDADAFAITLDSNDNVIVSGQTDSPVRQGDLLDTKDAFVAKFTARGDEVFRYQLDNFGTSSALSVTTVASSTPGADDDIVVGGFTTSSINASTTFNGGRDGLLLKLDGTRGTVSQSALLGTAGNESIAGVAVADDGNILLALEEDGNAVLRKVSASDFSTEIFSLDLGSLGTDGAIQGIAVDGTSVFVSGIVQGTVPDAGGTATVNGTPAGGLDGFVTGITDSGTGATANFTTLIGTSGADRVNDILVNGTDIFVAGTTAGALGTETQTGATDGFVARLDTTTGLVEDIEQFGELQTRSTGAGIAFGRSEGSVLSKLGLSSGTVNASETRDVITQTSAREGDYFTLSVEGGRRVRIDIDAGDTFDDLMRKIRIGAVGQVSVSVSSTSEGDKLKIEAVRGGPAIDLLPGKGDRDALERLGLEPGRLLPQDRIFTSLSTDESDTDDLGGAFGLGLDGVLNIRDKTTARFVQTELEDAVATIQRAFRSLEPSPLTDLFSRQDAASGPVSERTQRQIAGFQTALNRLQQINTSPSISLFG</sequence>
<dbReference type="InParanoid" id="A0A3M0CFS9"/>
<evidence type="ECO:0000313" key="2">
    <source>
        <dbReference type="Proteomes" id="UP000271227"/>
    </source>
</evidence>
<reference evidence="1 2" key="1">
    <citation type="submission" date="2018-10" db="EMBL/GenBank/DDBJ databases">
        <title>Genomic Encyclopedia of Archaeal and Bacterial Type Strains, Phase II (KMG-II): from individual species to whole genera.</title>
        <authorList>
            <person name="Goeker M."/>
        </authorList>
    </citation>
    <scope>NUCLEOTIDE SEQUENCE [LARGE SCALE GENOMIC DNA]</scope>
    <source>
        <strain evidence="1 2">DSM 25217</strain>
    </source>
</reference>
<dbReference type="PANTHER" id="PTHR35580:SF1">
    <property type="entry name" value="PHYTASE-LIKE DOMAIN-CONTAINING PROTEIN"/>
    <property type="match status" value="1"/>
</dbReference>
<dbReference type="InterPro" id="IPR052918">
    <property type="entry name" value="Motility_Chemotaxis_Reg"/>
</dbReference>
<comment type="caution">
    <text evidence="1">The sequence shown here is derived from an EMBL/GenBank/DDBJ whole genome shotgun (WGS) entry which is preliminary data.</text>
</comment>
<dbReference type="PANTHER" id="PTHR35580">
    <property type="entry name" value="CELL SURFACE GLYCOPROTEIN (S-LAYER PROTEIN)-LIKE PROTEIN"/>
    <property type="match status" value="1"/>
</dbReference>
<gene>
    <name evidence="1" type="ORF">BXY39_3535</name>
</gene>
<organism evidence="1 2">
    <name type="scientific">Eilatimonas milleporae</name>
    <dbReference type="NCBI Taxonomy" id="911205"/>
    <lineage>
        <taxon>Bacteria</taxon>
        <taxon>Pseudomonadati</taxon>
        <taxon>Pseudomonadota</taxon>
        <taxon>Alphaproteobacteria</taxon>
        <taxon>Kordiimonadales</taxon>
        <taxon>Kordiimonadaceae</taxon>
        <taxon>Eilatimonas</taxon>
    </lineage>
</organism>
<name>A0A3M0CFS9_9PROT</name>
<dbReference type="RefSeq" id="WP_121940158.1">
    <property type="nucleotide sequence ID" value="NZ_REFR01000015.1"/>
</dbReference>
<dbReference type="EMBL" id="REFR01000015">
    <property type="protein sequence ID" value="RMB02023.1"/>
    <property type="molecule type" value="Genomic_DNA"/>
</dbReference>